<dbReference type="InterPro" id="IPR036188">
    <property type="entry name" value="FAD/NAD-bd_sf"/>
</dbReference>
<dbReference type="SUPFAM" id="SSF54373">
    <property type="entry name" value="FAD-linked reductases, C-terminal domain"/>
    <property type="match status" value="1"/>
</dbReference>
<comment type="cofactor">
    <cofactor evidence="1 13">
        <name>FAD</name>
        <dbReference type="ChEBI" id="CHEBI:57692"/>
    </cofactor>
</comment>
<feature type="transmembrane region" description="Helical" evidence="15">
    <location>
        <begin position="12"/>
        <end position="31"/>
    </location>
</feature>
<evidence type="ECO:0000256" key="5">
    <source>
        <dbReference type="ARBA" id="ARBA00022630"/>
    </source>
</evidence>
<protein>
    <recommendedName>
        <fullName evidence="4 13">Glycerol-3-phosphate dehydrogenase</fullName>
        <ecNumber evidence="4 13">1.1.5.3</ecNumber>
    </recommendedName>
</protein>
<dbReference type="Gene3D" id="1.10.8.870">
    <property type="entry name" value="Alpha-glycerophosphate oxidase, cap domain"/>
    <property type="match status" value="1"/>
</dbReference>
<reference evidence="18 19" key="1">
    <citation type="journal article" date="2019" name="Nat. Ecol. Evol.">
        <title>Megaphylogeny resolves global patterns of mushroom evolution.</title>
        <authorList>
            <person name="Varga T."/>
            <person name="Krizsan K."/>
            <person name="Foldi C."/>
            <person name="Dima B."/>
            <person name="Sanchez-Garcia M."/>
            <person name="Sanchez-Ramirez S."/>
            <person name="Szollosi G.J."/>
            <person name="Szarkandi J.G."/>
            <person name="Papp V."/>
            <person name="Albert L."/>
            <person name="Andreopoulos W."/>
            <person name="Angelini C."/>
            <person name="Antonin V."/>
            <person name="Barry K.W."/>
            <person name="Bougher N.L."/>
            <person name="Buchanan P."/>
            <person name="Buyck B."/>
            <person name="Bense V."/>
            <person name="Catcheside P."/>
            <person name="Chovatia M."/>
            <person name="Cooper J."/>
            <person name="Damon W."/>
            <person name="Desjardin D."/>
            <person name="Finy P."/>
            <person name="Geml J."/>
            <person name="Haridas S."/>
            <person name="Hughes K."/>
            <person name="Justo A."/>
            <person name="Karasinski D."/>
            <person name="Kautmanova I."/>
            <person name="Kiss B."/>
            <person name="Kocsube S."/>
            <person name="Kotiranta H."/>
            <person name="LaButti K.M."/>
            <person name="Lechner B.E."/>
            <person name="Liimatainen K."/>
            <person name="Lipzen A."/>
            <person name="Lukacs Z."/>
            <person name="Mihaltcheva S."/>
            <person name="Morgado L.N."/>
            <person name="Niskanen T."/>
            <person name="Noordeloos M.E."/>
            <person name="Ohm R.A."/>
            <person name="Ortiz-Santana B."/>
            <person name="Ovrebo C."/>
            <person name="Racz N."/>
            <person name="Riley R."/>
            <person name="Savchenko A."/>
            <person name="Shiryaev A."/>
            <person name="Soop K."/>
            <person name="Spirin V."/>
            <person name="Szebenyi C."/>
            <person name="Tomsovsky M."/>
            <person name="Tulloss R.E."/>
            <person name="Uehling J."/>
            <person name="Grigoriev I.V."/>
            <person name="Vagvolgyi C."/>
            <person name="Papp T."/>
            <person name="Martin F.M."/>
            <person name="Miettinen O."/>
            <person name="Hibbett D.S."/>
            <person name="Nagy L.G."/>
        </authorList>
    </citation>
    <scope>NUCLEOTIDE SEQUENCE [LARGE SCALE GENOMIC DNA]</scope>
    <source>
        <strain evidence="18 19">CBS 121175</strain>
    </source>
</reference>
<feature type="compositionally biased region" description="Basic and acidic residues" evidence="14">
    <location>
        <begin position="778"/>
        <end position="793"/>
    </location>
</feature>
<comment type="similarity">
    <text evidence="3 13">Belongs to the FAD-dependent glycerol-3-phosphate dehydrogenase family.</text>
</comment>
<keyword evidence="15" id="KW-1133">Transmembrane helix</keyword>
<dbReference type="InterPro" id="IPR038299">
    <property type="entry name" value="DAO_C_sf"/>
</dbReference>
<evidence type="ECO:0000256" key="13">
    <source>
        <dbReference type="RuleBase" id="RU361217"/>
    </source>
</evidence>
<keyword evidence="19" id="KW-1185">Reference proteome</keyword>
<dbReference type="Gene3D" id="3.30.9.10">
    <property type="entry name" value="D-Amino Acid Oxidase, subunit A, domain 2"/>
    <property type="match status" value="1"/>
</dbReference>
<dbReference type="PANTHER" id="PTHR11985">
    <property type="entry name" value="GLYCEROL-3-PHOSPHATE DEHYDROGENASE"/>
    <property type="match status" value="1"/>
</dbReference>
<keyword evidence="11 13" id="KW-0560">Oxidoreductase</keyword>
<keyword evidence="15" id="KW-0812">Transmembrane</keyword>
<evidence type="ECO:0000256" key="9">
    <source>
        <dbReference type="ARBA" id="ARBA00022837"/>
    </source>
</evidence>
<dbReference type="FunFam" id="1.10.8.870:FF:000001">
    <property type="entry name" value="Glycerol-3-phosphate dehydrogenase"/>
    <property type="match status" value="1"/>
</dbReference>
<evidence type="ECO:0000256" key="1">
    <source>
        <dbReference type="ARBA" id="ARBA00001974"/>
    </source>
</evidence>
<evidence type="ECO:0000313" key="18">
    <source>
        <dbReference type="EMBL" id="TFK26905.1"/>
    </source>
</evidence>
<organism evidence="18 19">
    <name type="scientific">Coprinopsis marcescibilis</name>
    <name type="common">Agaric fungus</name>
    <name type="synonym">Psathyrella marcescibilis</name>
    <dbReference type="NCBI Taxonomy" id="230819"/>
    <lineage>
        <taxon>Eukaryota</taxon>
        <taxon>Fungi</taxon>
        <taxon>Dikarya</taxon>
        <taxon>Basidiomycota</taxon>
        <taxon>Agaricomycotina</taxon>
        <taxon>Agaricomycetes</taxon>
        <taxon>Agaricomycetidae</taxon>
        <taxon>Agaricales</taxon>
        <taxon>Agaricineae</taxon>
        <taxon>Psathyrellaceae</taxon>
        <taxon>Coprinopsis</taxon>
    </lineage>
</organism>
<evidence type="ECO:0000256" key="14">
    <source>
        <dbReference type="SAM" id="MobiDB-lite"/>
    </source>
</evidence>
<evidence type="ECO:0000256" key="3">
    <source>
        <dbReference type="ARBA" id="ARBA00007330"/>
    </source>
</evidence>
<evidence type="ECO:0000256" key="4">
    <source>
        <dbReference type="ARBA" id="ARBA00013029"/>
    </source>
</evidence>
<dbReference type="Proteomes" id="UP000307440">
    <property type="component" value="Unassembled WGS sequence"/>
</dbReference>
<proteinExistence type="inferred from homology"/>
<dbReference type="OrthoDB" id="264015at2759"/>
<keyword evidence="8" id="KW-0274">FAD</keyword>
<comment type="subcellular location">
    <subcellularLocation>
        <location evidence="2">Mitochondrion</location>
    </subcellularLocation>
</comment>
<evidence type="ECO:0000256" key="7">
    <source>
        <dbReference type="ARBA" id="ARBA00022737"/>
    </source>
</evidence>
<keyword evidence="12" id="KW-0496">Mitochondrion</keyword>
<feature type="region of interest" description="Disordered" evidence="14">
    <location>
        <begin position="324"/>
        <end position="349"/>
    </location>
</feature>
<dbReference type="EMBL" id="ML210170">
    <property type="protein sequence ID" value="TFK26905.1"/>
    <property type="molecule type" value="Genomic_DNA"/>
</dbReference>
<evidence type="ECO:0000256" key="8">
    <source>
        <dbReference type="ARBA" id="ARBA00022827"/>
    </source>
</evidence>
<accession>A0A5C3L2E4</accession>
<evidence type="ECO:0000256" key="15">
    <source>
        <dbReference type="SAM" id="Phobius"/>
    </source>
</evidence>
<dbReference type="GO" id="GO:0046872">
    <property type="term" value="F:metal ion binding"/>
    <property type="evidence" value="ECO:0007669"/>
    <property type="project" value="UniProtKB-KW"/>
</dbReference>
<keyword evidence="6" id="KW-0479">Metal-binding</keyword>
<dbReference type="InterPro" id="IPR000447">
    <property type="entry name" value="G3P_DH_FAD-dep"/>
</dbReference>
<dbReference type="PRINTS" id="PR01001">
    <property type="entry name" value="FADG3PDH"/>
</dbReference>
<dbReference type="AlphaFoldDB" id="A0A5C3L2E4"/>
<dbReference type="PROSITE" id="PS00978">
    <property type="entry name" value="FAD_G3PDH_2"/>
    <property type="match status" value="1"/>
</dbReference>
<dbReference type="GO" id="GO:0006072">
    <property type="term" value="P:glycerol-3-phosphate metabolic process"/>
    <property type="evidence" value="ECO:0007669"/>
    <property type="project" value="UniProtKB-UniRule"/>
</dbReference>
<keyword evidence="9" id="KW-0106">Calcium</keyword>
<dbReference type="STRING" id="230819.A0A5C3L2E4"/>
<dbReference type="InterPro" id="IPR006076">
    <property type="entry name" value="FAD-dep_OxRdtase"/>
</dbReference>
<dbReference type="SUPFAM" id="SSF51905">
    <property type="entry name" value="FAD/NAD(P)-binding domain"/>
    <property type="match status" value="1"/>
</dbReference>
<evidence type="ECO:0000259" key="16">
    <source>
        <dbReference type="Pfam" id="PF01266"/>
    </source>
</evidence>
<evidence type="ECO:0000259" key="17">
    <source>
        <dbReference type="Pfam" id="PF16901"/>
    </source>
</evidence>
<comment type="catalytic activity">
    <reaction evidence="13">
        <text>a quinone + sn-glycerol 3-phosphate = dihydroxyacetone phosphate + a quinol</text>
        <dbReference type="Rhea" id="RHEA:18977"/>
        <dbReference type="ChEBI" id="CHEBI:24646"/>
        <dbReference type="ChEBI" id="CHEBI:57597"/>
        <dbReference type="ChEBI" id="CHEBI:57642"/>
        <dbReference type="ChEBI" id="CHEBI:132124"/>
        <dbReference type="EC" id="1.1.5.3"/>
    </reaction>
</comment>
<keyword evidence="15" id="KW-0472">Membrane</keyword>
<evidence type="ECO:0000256" key="2">
    <source>
        <dbReference type="ARBA" id="ARBA00004173"/>
    </source>
</evidence>
<dbReference type="GO" id="GO:0005739">
    <property type="term" value="C:mitochondrion"/>
    <property type="evidence" value="ECO:0007669"/>
    <property type="project" value="UniProtKB-SubCell"/>
</dbReference>
<evidence type="ECO:0000313" key="19">
    <source>
        <dbReference type="Proteomes" id="UP000307440"/>
    </source>
</evidence>
<dbReference type="PANTHER" id="PTHR11985:SF15">
    <property type="entry name" value="GLYCEROL-3-PHOSPHATE DEHYDROGENASE, MITOCHONDRIAL"/>
    <property type="match status" value="1"/>
</dbReference>
<evidence type="ECO:0000256" key="12">
    <source>
        <dbReference type="ARBA" id="ARBA00023128"/>
    </source>
</evidence>
<evidence type="ECO:0000256" key="10">
    <source>
        <dbReference type="ARBA" id="ARBA00022946"/>
    </source>
</evidence>
<dbReference type="GO" id="GO:0004368">
    <property type="term" value="F:glycerol-3-phosphate dehydrogenase (quinone) activity"/>
    <property type="evidence" value="ECO:0007669"/>
    <property type="project" value="UniProtKB-EC"/>
</dbReference>
<dbReference type="Pfam" id="PF16901">
    <property type="entry name" value="DAO_C"/>
    <property type="match status" value="1"/>
</dbReference>
<feature type="compositionally biased region" description="Low complexity" evidence="14">
    <location>
        <begin position="324"/>
        <end position="341"/>
    </location>
</feature>
<dbReference type="PROSITE" id="PS00977">
    <property type="entry name" value="FAD_G3PDH_1"/>
    <property type="match status" value="1"/>
</dbReference>
<keyword evidence="10" id="KW-0809">Transit peptide</keyword>
<dbReference type="EC" id="1.1.5.3" evidence="4 13"/>
<dbReference type="Pfam" id="PF01266">
    <property type="entry name" value="DAO"/>
    <property type="match status" value="1"/>
</dbReference>
<dbReference type="InterPro" id="IPR031656">
    <property type="entry name" value="DAO_C"/>
</dbReference>
<name>A0A5C3L2E4_COPMA</name>
<keyword evidence="7" id="KW-0677">Repeat</keyword>
<feature type="region of interest" description="Disordered" evidence="14">
    <location>
        <begin position="777"/>
        <end position="800"/>
    </location>
</feature>
<gene>
    <name evidence="18" type="ORF">FA15DRAFT_615026</name>
</gene>
<keyword evidence="5 13" id="KW-0285">Flavoprotein</keyword>
<evidence type="ECO:0000256" key="11">
    <source>
        <dbReference type="ARBA" id="ARBA00023002"/>
    </source>
</evidence>
<evidence type="ECO:0000256" key="6">
    <source>
        <dbReference type="ARBA" id="ARBA00022723"/>
    </source>
</evidence>
<sequence length="800" mass="87377">MPLVRRIFSRRSLFYLLGGTAIATSGGFYYLTSGPAYPASTKESRRPPAPWTPPSREHMITQLRASGLPKPTPSITQNADEEDEEEFDLLIVGGGATGAGVALDAASRGLRVALIERDDFSSGTSSKSTKLVHGGVRYLQKAIMEFDSAQYALVREALHERRIFLSTAPYLSSMLPIMLPIYKYWQVPYYWAGCKMYDVLAGKENMETSYVVGPGKALEAFPVLKREGLVGGVVYYDGQHNDSRMNIALVMTAVKHGAIAANYVELQSLLKTLAPPGEDGAAKITGAVVYDHLSDRKFVVRFKGLVNATGPFSDTLLALDDVPLPSPSSSSSDSTSTATASDNKYAYKPTVHPSSGVHITLPNYYSPRKMGLLDPATSDGRVIFFLPWQGNTIAGTTDRAEAAWRNPSASEEDVVWLLDEIRRYLSPDIRVRRGDVLSAWSGLRPLIRATGGDEGETAGLIRSHLVRLNPSGLLTIAGGKWTTYRRMAEETVDAAITAFDLERKRGCVSEGVRLVGSEGWSRTMFVGLIQMYGLETEVARHLSDNYGDRAWSVCELAVPTGERWPVHGKRIAAQYPYIEAEVRYAVRNEYAQTAIDVLARRTRLSFLNARAAYDAIPRVVEIMGEECGWGAERRRREVEGAVKFLRGSMGLVATSKVYGRSKFESGELAVLRGVFLAETEGAGAGVNEKADADARVNENANANEKAQRVGVNAKGEKVVKRERVLEVLRAHGVKGYEGVTDKVVWYVLDEAGVGEEGLGLDVFIEVCGSLKDVAVRPGESESEKGRERVRIPVEKSGGGV</sequence>
<feature type="domain" description="FAD dependent oxidoreductase" evidence="16">
    <location>
        <begin position="88"/>
        <end position="485"/>
    </location>
</feature>
<dbReference type="Gene3D" id="3.50.50.60">
    <property type="entry name" value="FAD/NAD(P)-binding domain"/>
    <property type="match status" value="1"/>
</dbReference>
<feature type="domain" description="Alpha-glycerophosphate oxidase C-terminal" evidence="17">
    <location>
        <begin position="507"/>
        <end position="634"/>
    </location>
</feature>